<evidence type="ECO:0000313" key="2">
    <source>
        <dbReference type="EMBL" id="GFN78977.1"/>
    </source>
</evidence>
<keyword evidence="3" id="KW-1185">Reference proteome</keyword>
<reference evidence="2 3" key="1">
    <citation type="journal article" date="2021" name="Elife">
        <title>Chloroplast acquisition without the gene transfer in kleptoplastic sea slugs, Plakobranchus ocellatus.</title>
        <authorList>
            <person name="Maeda T."/>
            <person name="Takahashi S."/>
            <person name="Yoshida T."/>
            <person name="Shimamura S."/>
            <person name="Takaki Y."/>
            <person name="Nagai Y."/>
            <person name="Toyoda A."/>
            <person name="Suzuki Y."/>
            <person name="Arimoto A."/>
            <person name="Ishii H."/>
            <person name="Satoh N."/>
            <person name="Nishiyama T."/>
            <person name="Hasebe M."/>
            <person name="Maruyama T."/>
            <person name="Minagawa J."/>
            <person name="Obokata J."/>
            <person name="Shigenobu S."/>
        </authorList>
    </citation>
    <scope>NUCLEOTIDE SEQUENCE [LARGE SCALE GENOMIC DNA]</scope>
</reference>
<organism evidence="2 3">
    <name type="scientific">Plakobranchus ocellatus</name>
    <dbReference type="NCBI Taxonomy" id="259542"/>
    <lineage>
        <taxon>Eukaryota</taxon>
        <taxon>Metazoa</taxon>
        <taxon>Spiralia</taxon>
        <taxon>Lophotrochozoa</taxon>
        <taxon>Mollusca</taxon>
        <taxon>Gastropoda</taxon>
        <taxon>Heterobranchia</taxon>
        <taxon>Euthyneura</taxon>
        <taxon>Panpulmonata</taxon>
        <taxon>Sacoglossa</taxon>
        <taxon>Placobranchoidea</taxon>
        <taxon>Plakobranchidae</taxon>
        <taxon>Plakobranchus</taxon>
    </lineage>
</organism>
<gene>
    <name evidence="2" type="ORF">PoB_000548300</name>
</gene>
<protein>
    <submittedName>
        <fullName evidence="2">Uncharacterized protein</fullName>
    </submittedName>
</protein>
<name>A0AAV3Y8Z4_9GAST</name>
<accession>A0AAV3Y8Z4</accession>
<proteinExistence type="predicted"/>
<comment type="caution">
    <text evidence="2">The sequence shown here is derived from an EMBL/GenBank/DDBJ whole genome shotgun (WGS) entry which is preliminary data.</text>
</comment>
<feature type="compositionally biased region" description="Basic and acidic residues" evidence="1">
    <location>
        <begin position="70"/>
        <end position="88"/>
    </location>
</feature>
<dbReference type="Proteomes" id="UP000735302">
    <property type="component" value="Unassembled WGS sequence"/>
</dbReference>
<feature type="region of interest" description="Disordered" evidence="1">
    <location>
        <begin position="70"/>
        <end position="90"/>
    </location>
</feature>
<evidence type="ECO:0000313" key="3">
    <source>
        <dbReference type="Proteomes" id="UP000735302"/>
    </source>
</evidence>
<dbReference type="EMBL" id="BLXT01000624">
    <property type="protein sequence ID" value="GFN78977.1"/>
    <property type="molecule type" value="Genomic_DNA"/>
</dbReference>
<evidence type="ECO:0000256" key="1">
    <source>
        <dbReference type="SAM" id="MobiDB-lite"/>
    </source>
</evidence>
<dbReference type="AlphaFoldDB" id="A0AAV3Y8Z4"/>
<sequence length="105" mass="12727">MSELDINAKYLDLGARLGRSGEDLAAWVEDKLRWRKLSSKRIGWDIRVRREEYLKQEFKLLAKRQERKEKAEAERQAREKNEEAEVRQEKRRKKLIAIKGWSWRS</sequence>